<evidence type="ECO:0000313" key="2">
    <source>
        <dbReference type="EMBL" id="CAB9513813.1"/>
    </source>
</evidence>
<organism evidence="2 3">
    <name type="scientific">Seminavis robusta</name>
    <dbReference type="NCBI Taxonomy" id="568900"/>
    <lineage>
        <taxon>Eukaryota</taxon>
        <taxon>Sar</taxon>
        <taxon>Stramenopiles</taxon>
        <taxon>Ochrophyta</taxon>
        <taxon>Bacillariophyta</taxon>
        <taxon>Bacillariophyceae</taxon>
        <taxon>Bacillariophycidae</taxon>
        <taxon>Naviculales</taxon>
        <taxon>Naviculaceae</taxon>
        <taxon>Seminavis</taxon>
    </lineage>
</organism>
<comment type="caution">
    <text evidence="2">The sequence shown here is derived from an EMBL/GenBank/DDBJ whole genome shotgun (WGS) entry which is preliminary data.</text>
</comment>
<dbReference type="AlphaFoldDB" id="A0A9N8E3L1"/>
<keyword evidence="3" id="KW-1185">Reference proteome</keyword>
<name>A0A9N8E3L1_9STRA</name>
<reference evidence="2" key="1">
    <citation type="submission" date="2020-06" db="EMBL/GenBank/DDBJ databases">
        <authorList>
            <consortium name="Plant Systems Biology data submission"/>
        </authorList>
    </citation>
    <scope>NUCLEOTIDE SEQUENCE</scope>
    <source>
        <strain evidence="2">D6</strain>
    </source>
</reference>
<keyword evidence="1" id="KW-0732">Signal</keyword>
<sequence>MTKATNTISIIALLVAASASLVEGGFLGHFKFLHTHEDEPDHTATEEQTPLEAVGAVLTVAQLDTGRRGFACLQYAANVENDPFESLGMMLRPITRVLLNYYGEYGIDKLCSMTHHGRALLQEAGKEIPEWHGILEQKLDNKIPDHGSSQQKREMTTCDVNSATYPADPAVDTTGIYADYASKYLDHYLPDGDRNQRSDNAYVAEKVNNDLNYFRGVRVGLNSCVTIWTGVNQLIALADVPFIDQDKISESIMSFSCGLPNRYNDIVISRNERNLERISFHDHVVDGTEVGAIYLNSHTMMNNLCALQTAMESASEEVEDIHANLTTRV</sequence>
<evidence type="ECO:0000313" key="3">
    <source>
        <dbReference type="Proteomes" id="UP001153069"/>
    </source>
</evidence>
<proteinExistence type="predicted"/>
<protein>
    <submittedName>
        <fullName evidence="2">Uncharacterized protein</fullName>
    </submittedName>
</protein>
<feature type="chain" id="PRO_5040403378" evidence="1">
    <location>
        <begin position="25"/>
        <end position="329"/>
    </location>
</feature>
<evidence type="ECO:0000256" key="1">
    <source>
        <dbReference type="SAM" id="SignalP"/>
    </source>
</evidence>
<dbReference type="EMBL" id="CAICTM010000613">
    <property type="protein sequence ID" value="CAB9513813.1"/>
    <property type="molecule type" value="Genomic_DNA"/>
</dbReference>
<dbReference type="Proteomes" id="UP001153069">
    <property type="component" value="Unassembled WGS sequence"/>
</dbReference>
<gene>
    <name evidence="2" type="ORF">SEMRO_614_G175790.1</name>
</gene>
<feature type="signal peptide" evidence="1">
    <location>
        <begin position="1"/>
        <end position="24"/>
    </location>
</feature>
<accession>A0A9N8E3L1</accession>